<accession>A0A9W6N9N6</accession>
<name>A0A9W6N9N6_9HYPH</name>
<reference evidence="1" key="2">
    <citation type="submission" date="2023-01" db="EMBL/GenBank/DDBJ databases">
        <authorList>
            <person name="Sun Q."/>
            <person name="Evtushenko L."/>
        </authorList>
    </citation>
    <scope>NUCLEOTIDE SEQUENCE</scope>
    <source>
        <strain evidence="1">VKM B-2789</strain>
    </source>
</reference>
<dbReference type="AlphaFoldDB" id="A0A9W6N9N6"/>
<comment type="caution">
    <text evidence="1">The sequence shown here is derived from an EMBL/GenBank/DDBJ whole genome shotgun (WGS) entry which is preliminary data.</text>
</comment>
<dbReference type="Proteomes" id="UP001143330">
    <property type="component" value="Unassembled WGS sequence"/>
</dbReference>
<dbReference type="EMBL" id="BSFM01000008">
    <property type="protein sequence ID" value="GLK83604.1"/>
    <property type="molecule type" value="Genomic_DNA"/>
</dbReference>
<keyword evidence="2" id="KW-1185">Reference proteome</keyword>
<reference evidence="1" key="1">
    <citation type="journal article" date="2014" name="Int. J. Syst. Evol. Microbiol.">
        <title>Complete genome sequence of Corynebacterium casei LMG S-19264T (=DSM 44701T), isolated from a smear-ripened cheese.</title>
        <authorList>
            <consortium name="US DOE Joint Genome Institute (JGI-PGF)"/>
            <person name="Walter F."/>
            <person name="Albersmeier A."/>
            <person name="Kalinowski J."/>
            <person name="Ruckert C."/>
        </authorList>
    </citation>
    <scope>NUCLEOTIDE SEQUENCE</scope>
    <source>
        <strain evidence="1">VKM B-2789</strain>
    </source>
</reference>
<gene>
    <name evidence="1" type="ORF">GCM10017653_16730</name>
</gene>
<sequence>MIVRDVEDRRLVYTFADMSCARRGNLFFMNTNIEVRARALCAADLAARVAPVDLDRVVDRLWPVVAREIQGNVMDSGADREPPDLAERIAEYERLRWAGEADEPIFARAAR</sequence>
<proteinExistence type="predicted"/>
<evidence type="ECO:0000313" key="2">
    <source>
        <dbReference type="Proteomes" id="UP001143330"/>
    </source>
</evidence>
<protein>
    <submittedName>
        <fullName evidence="1">Uncharacterized protein</fullName>
    </submittedName>
</protein>
<evidence type="ECO:0000313" key="1">
    <source>
        <dbReference type="EMBL" id="GLK83604.1"/>
    </source>
</evidence>
<organism evidence="1 2">
    <name type="scientific">Ancylobacter defluvii</name>
    <dbReference type="NCBI Taxonomy" id="1282440"/>
    <lineage>
        <taxon>Bacteria</taxon>
        <taxon>Pseudomonadati</taxon>
        <taxon>Pseudomonadota</taxon>
        <taxon>Alphaproteobacteria</taxon>
        <taxon>Hyphomicrobiales</taxon>
        <taxon>Xanthobacteraceae</taxon>
        <taxon>Ancylobacter</taxon>
    </lineage>
</organism>
<dbReference type="RefSeq" id="WP_213363388.1">
    <property type="nucleotide sequence ID" value="NZ_BSFM01000008.1"/>
</dbReference>